<reference evidence="8" key="1">
    <citation type="journal article" date="2014" name="Int. J. Syst. Evol. Microbiol.">
        <title>Complete genome sequence of Corynebacterium casei LMG S-19264T (=DSM 44701T), isolated from a smear-ripened cheese.</title>
        <authorList>
            <consortium name="US DOE Joint Genome Institute (JGI-PGF)"/>
            <person name="Walter F."/>
            <person name="Albersmeier A."/>
            <person name="Kalinowski J."/>
            <person name="Ruckert C."/>
        </authorList>
    </citation>
    <scope>NUCLEOTIDE SEQUENCE</scope>
    <source>
        <strain evidence="8">VKM B-2935</strain>
    </source>
</reference>
<dbReference type="GO" id="GO:0016757">
    <property type="term" value="F:glycosyltransferase activity"/>
    <property type="evidence" value="ECO:0007669"/>
    <property type="project" value="UniProtKB-KW"/>
</dbReference>
<feature type="domain" description="Glycosyltransferase 2-like" evidence="7">
    <location>
        <begin position="4"/>
        <end position="129"/>
    </location>
</feature>
<dbReference type="PANTHER" id="PTHR43646:SF2">
    <property type="entry name" value="GLYCOSYLTRANSFERASE 2-LIKE DOMAIN-CONTAINING PROTEIN"/>
    <property type="match status" value="1"/>
</dbReference>
<dbReference type="PANTHER" id="PTHR43646">
    <property type="entry name" value="GLYCOSYLTRANSFERASE"/>
    <property type="match status" value="1"/>
</dbReference>
<evidence type="ECO:0000256" key="5">
    <source>
        <dbReference type="ARBA" id="ARBA00022679"/>
    </source>
</evidence>
<dbReference type="AlphaFoldDB" id="A0A9W6K5E3"/>
<evidence type="ECO:0000259" key="7">
    <source>
        <dbReference type="Pfam" id="PF00535"/>
    </source>
</evidence>
<keyword evidence="9" id="KW-1185">Reference proteome</keyword>
<keyword evidence="3" id="KW-0997">Cell inner membrane</keyword>
<protein>
    <submittedName>
        <fullName evidence="8">Glycosyl transferase</fullName>
    </submittedName>
</protein>
<keyword evidence="4" id="KW-0328">Glycosyltransferase</keyword>
<comment type="caution">
    <text evidence="8">The sequence shown here is derived from an EMBL/GenBank/DDBJ whole genome shotgun (WGS) entry which is preliminary data.</text>
</comment>
<proteinExistence type="predicted"/>
<dbReference type="SUPFAM" id="SSF53448">
    <property type="entry name" value="Nucleotide-diphospho-sugar transferases"/>
    <property type="match status" value="1"/>
</dbReference>
<evidence type="ECO:0000256" key="2">
    <source>
        <dbReference type="ARBA" id="ARBA00022475"/>
    </source>
</evidence>
<evidence type="ECO:0000313" key="8">
    <source>
        <dbReference type="EMBL" id="GLK89791.1"/>
    </source>
</evidence>
<dbReference type="EMBL" id="BSFN01000007">
    <property type="protein sequence ID" value="GLK89791.1"/>
    <property type="molecule type" value="Genomic_DNA"/>
</dbReference>
<sequence>MIGVIIPVHNEEKLLGNCLVALQRAAAHPELNGETVHILVVLDSCTDASAQIALAHGVASIAVDARNVGEARATGVRLLVDQGARWLACTDADSQVAEDWLVAQLHQGTDVVCGTVQIADWGDIPDEVQAEYQGRYHNGDGHRHIHGANLGFSALAYIRAGGFQPLAVDEDVELVARFQQSGASIAWTAMPQVVTSARLEVRMAGGFADYLRTLTASQQVPV</sequence>
<evidence type="ECO:0000313" key="9">
    <source>
        <dbReference type="Proteomes" id="UP001143328"/>
    </source>
</evidence>
<evidence type="ECO:0000256" key="4">
    <source>
        <dbReference type="ARBA" id="ARBA00022676"/>
    </source>
</evidence>
<reference evidence="8" key="2">
    <citation type="submission" date="2023-01" db="EMBL/GenBank/DDBJ databases">
        <authorList>
            <person name="Sun Q."/>
            <person name="Evtushenko L."/>
        </authorList>
    </citation>
    <scope>NUCLEOTIDE SEQUENCE</scope>
    <source>
        <strain evidence="8">VKM B-2935</strain>
    </source>
</reference>
<dbReference type="Pfam" id="PF00535">
    <property type="entry name" value="Glycos_transf_2"/>
    <property type="match status" value="1"/>
</dbReference>
<evidence type="ECO:0000256" key="3">
    <source>
        <dbReference type="ARBA" id="ARBA00022519"/>
    </source>
</evidence>
<accession>A0A9W6K5E3</accession>
<keyword evidence="2" id="KW-1003">Cell membrane</keyword>
<dbReference type="Proteomes" id="UP001143328">
    <property type="component" value="Unassembled WGS sequence"/>
</dbReference>
<dbReference type="GO" id="GO:0005886">
    <property type="term" value="C:plasma membrane"/>
    <property type="evidence" value="ECO:0007669"/>
    <property type="project" value="UniProtKB-SubCell"/>
</dbReference>
<keyword evidence="5 8" id="KW-0808">Transferase</keyword>
<dbReference type="InterPro" id="IPR001173">
    <property type="entry name" value="Glyco_trans_2-like"/>
</dbReference>
<evidence type="ECO:0000256" key="6">
    <source>
        <dbReference type="ARBA" id="ARBA00023136"/>
    </source>
</evidence>
<name>A0A9W6K5E3_9PSED</name>
<dbReference type="InterPro" id="IPR029044">
    <property type="entry name" value="Nucleotide-diphossugar_trans"/>
</dbReference>
<gene>
    <name evidence="8" type="ORF">GCM10017655_28530</name>
</gene>
<organism evidence="8 9">
    <name type="scientific">Pseudomonas turukhanskensis</name>
    <dbReference type="NCBI Taxonomy" id="1806536"/>
    <lineage>
        <taxon>Bacteria</taxon>
        <taxon>Pseudomonadati</taxon>
        <taxon>Pseudomonadota</taxon>
        <taxon>Gammaproteobacteria</taxon>
        <taxon>Pseudomonadales</taxon>
        <taxon>Pseudomonadaceae</taxon>
        <taxon>Pseudomonas</taxon>
    </lineage>
</organism>
<keyword evidence="6" id="KW-0472">Membrane</keyword>
<dbReference type="Gene3D" id="3.90.550.10">
    <property type="entry name" value="Spore Coat Polysaccharide Biosynthesis Protein SpsA, Chain A"/>
    <property type="match status" value="1"/>
</dbReference>
<dbReference type="RefSeq" id="WP_271195979.1">
    <property type="nucleotide sequence ID" value="NZ_BSFN01000007.1"/>
</dbReference>
<comment type="subcellular location">
    <subcellularLocation>
        <location evidence="1">Cell membrane</location>
    </subcellularLocation>
</comment>
<evidence type="ECO:0000256" key="1">
    <source>
        <dbReference type="ARBA" id="ARBA00004236"/>
    </source>
</evidence>